<dbReference type="KEGG" id="osg:BST96_19010"/>
<dbReference type="InterPro" id="IPR027623">
    <property type="entry name" value="AmmeMemoSam_A"/>
</dbReference>
<dbReference type="Pfam" id="PF01871">
    <property type="entry name" value="AMMECR1"/>
    <property type="match status" value="1"/>
</dbReference>
<evidence type="ECO:0000313" key="2">
    <source>
        <dbReference type="EMBL" id="ARN75999.1"/>
    </source>
</evidence>
<sequence>MLSAIERQQLFSIVQESILHGLNLTTRIELDHQQYAPSLFAHRASFVTLKLDGLLRGCIGSVYATEPLIDNLAYNAHSAAFDDPRFLPVNQDEFPLLDIEFSILSEPETIDCRSEQDLLEQLRPGIDGLILTEGEHCATFLPTVWGQISDNSRFVYELKLKAGLEGDYWSDTLKAERYTVEHYRKK</sequence>
<dbReference type="NCBIfam" id="TIGR00296">
    <property type="entry name" value="TIGR00296 family protein"/>
    <property type="match status" value="1"/>
</dbReference>
<dbReference type="AlphaFoldDB" id="A0A1X9NKN5"/>
<dbReference type="Proteomes" id="UP000193450">
    <property type="component" value="Chromosome"/>
</dbReference>
<dbReference type="OrthoDB" id="9782820at2"/>
<dbReference type="Gene3D" id="3.30.700.20">
    <property type="entry name" value="Hypothetical protein ph0010, domain 1"/>
    <property type="match status" value="1"/>
</dbReference>
<organism evidence="2 3">
    <name type="scientific">Oceanicoccus sagamiensis</name>
    <dbReference type="NCBI Taxonomy" id="716816"/>
    <lineage>
        <taxon>Bacteria</taxon>
        <taxon>Pseudomonadati</taxon>
        <taxon>Pseudomonadota</taxon>
        <taxon>Gammaproteobacteria</taxon>
        <taxon>Cellvibrionales</taxon>
        <taxon>Spongiibacteraceae</taxon>
        <taxon>Oceanicoccus</taxon>
    </lineage>
</organism>
<gene>
    <name evidence="2" type="ORF">BST96_19010</name>
</gene>
<dbReference type="NCBIfam" id="TIGR04335">
    <property type="entry name" value="AmmeMemoSam_A"/>
    <property type="match status" value="1"/>
</dbReference>
<dbReference type="PANTHER" id="PTHR13016">
    <property type="entry name" value="AMMECR1 HOMOLOG"/>
    <property type="match status" value="1"/>
</dbReference>
<dbReference type="SUPFAM" id="SSF143447">
    <property type="entry name" value="AMMECR1-like"/>
    <property type="match status" value="1"/>
</dbReference>
<dbReference type="Gene3D" id="3.30.1490.150">
    <property type="entry name" value="Hypothetical protein ph0010, domain 2"/>
    <property type="match status" value="1"/>
</dbReference>
<dbReference type="EMBL" id="CP019343">
    <property type="protein sequence ID" value="ARN75999.1"/>
    <property type="molecule type" value="Genomic_DNA"/>
</dbReference>
<dbReference type="InterPro" id="IPR023473">
    <property type="entry name" value="AMMECR1"/>
</dbReference>
<evidence type="ECO:0000259" key="1">
    <source>
        <dbReference type="PROSITE" id="PS51112"/>
    </source>
</evidence>
<dbReference type="InterPro" id="IPR036071">
    <property type="entry name" value="AMMECR1_dom_sf"/>
</dbReference>
<proteinExistence type="predicted"/>
<evidence type="ECO:0000313" key="3">
    <source>
        <dbReference type="Proteomes" id="UP000193450"/>
    </source>
</evidence>
<reference evidence="2 3" key="1">
    <citation type="submission" date="2016-11" db="EMBL/GenBank/DDBJ databases">
        <title>Trade-off between light-utilization and light-protection in marine flavobacteria.</title>
        <authorList>
            <person name="Kumagai Y."/>
        </authorList>
    </citation>
    <scope>NUCLEOTIDE SEQUENCE [LARGE SCALE GENOMIC DNA]</scope>
    <source>
        <strain evidence="2 3">NBRC 107125</strain>
    </source>
</reference>
<dbReference type="InterPro" id="IPR027485">
    <property type="entry name" value="AMMECR1_N"/>
</dbReference>
<dbReference type="PANTHER" id="PTHR13016:SF0">
    <property type="entry name" value="AMME SYNDROME CANDIDATE GENE 1 PROTEIN"/>
    <property type="match status" value="1"/>
</dbReference>
<feature type="domain" description="AMMECR1" evidence="1">
    <location>
        <begin position="5"/>
        <end position="186"/>
    </location>
</feature>
<keyword evidence="3" id="KW-1185">Reference proteome</keyword>
<dbReference type="RefSeq" id="WP_085760202.1">
    <property type="nucleotide sequence ID" value="NZ_CP019343.1"/>
</dbReference>
<protein>
    <recommendedName>
        <fullName evidence="1">AMMECR1 domain-containing protein</fullName>
    </recommendedName>
</protein>
<dbReference type="STRING" id="716816.BST96_19010"/>
<name>A0A1X9NKN5_9GAMM</name>
<dbReference type="PROSITE" id="PS51112">
    <property type="entry name" value="AMMECR1"/>
    <property type="match status" value="1"/>
</dbReference>
<accession>A0A1X9NKN5</accession>
<dbReference type="InterPro" id="IPR002733">
    <property type="entry name" value="AMMECR1_domain"/>
</dbReference>